<accession>A0ABZ3H8E5</accession>
<dbReference type="Gene3D" id="3.30.2010.10">
    <property type="entry name" value="Metalloproteases ('zincins'), catalytic domain"/>
    <property type="match status" value="1"/>
</dbReference>
<dbReference type="CDD" id="cd07344">
    <property type="entry name" value="M48_yhfN_like"/>
    <property type="match status" value="1"/>
</dbReference>
<keyword evidence="2" id="KW-0645">Protease</keyword>
<evidence type="ECO:0000313" key="2">
    <source>
        <dbReference type="EMBL" id="XAU13889.1"/>
    </source>
</evidence>
<dbReference type="Pfam" id="PF01863">
    <property type="entry name" value="YgjP-like"/>
    <property type="match status" value="1"/>
</dbReference>
<keyword evidence="3" id="KW-1185">Reference proteome</keyword>
<protein>
    <submittedName>
        <fullName evidence="2">SprT family zinc-dependent metalloprotease</fullName>
        <ecNumber evidence="2">3.4.-.-</ecNumber>
    </submittedName>
</protein>
<proteinExistence type="predicted"/>
<dbReference type="InterPro" id="IPR002725">
    <property type="entry name" value="YgjP-like_metallopeptidase"/>
</dbReference>
<sequence>MVIELEGIRVVHRVNPRMKHAYLSVEADGTVVLKSNGRVQRHLQAFVASKREWILHQQRRYAAQPTMQLGESLLFLGDIVPLASLDAATFQTHSPEALRRSYDRFYRERAEAVLREKTALFAERMGVTYETIRFRKMKRRWGSCSKTGVITYNTLLLQLEEAMVDYTVVHELAHRVHFNHSADFHALVASVLPDEKALRLRMRHRKASYY</sequence>
<evidence type="ECO:0000259" key="1">
    <source>
        <dbReference type="Pfam" id="PF01863"/>
    </source>
</evidence>
<reference evidence="2 3" key="1">
    <citation type="submission" date="2024-03" db="EMBL/GenBank/DDBJ databases">
        <title>Sulfurimonas sp. HSL3-1.</title>
        <authorList>
            <person name="Wang S."/>
        </authorList>
    </citation>
    <scope>NUCLEOTIDE SEQUENCE [LARGE SCALE GENOMIC DNA]</scope>
    <source>
        <strain evidence="2 3">HSL3-1</strain>
    </source>
</reference>
<dbReference type="PANTHER" id="PTHR30399:SF1">
    <property type="entry name" value="UTP PYROPHOSPHATASE"/>
    <property type="match status" value="1"/>
</dbReference>
<name>A0ABZ3H8E5_9BACT</name>
<keyword evidence="2" id="KW-0482">Metalloprotease</keyword>
<organism evidence="2 3">
    <name type="scientific">Sulfurimonas diazotrophicus</name>
    <dbReference type="NCBI Taxonomy" id="3131939"/>
    <lineage>
        <taxon>Bacteria</taxon>
        <taxon>Pseudomonadati</taxon>
        <taxon>Campylobacterota</taxon>
        <taxon>Epsilonproteobacteria</taxon>
        <taxon>Campylobacterales</taxon>
        <taxon>Sulfurimonadaceae</taxon>
        <taxon>Sulfurimonas</taxon>
    </lineage>
</organism>
<dbReference type="Proteomes" id="UP001447842">
    <property type="component" value="Chromosome"/>
</dbReference>
<feature type="domain" description="YgjP-like metallopeptidase" evidence="1">
    <location>
        <begin position="19"/>
        <end position="204"/>
    </location>
</feature>
<keyword evidence="2" id="KW-0378">Hydrolase</keyword>
<dbReference type="EMBL" id="CP147920">
    <property type="protein sequence ID" value="XAU13889.1"/>
    <property type="molecule type" value="Genomic_DNA"/>
</dbReference>
<gene>
    <name evidence="2" type="ORF">WCY31_06415</name>
</gene>
<dbReference type="EC" id="3.4.-.-" evidence="2"/>
<dbReference type="RefSeq" id="WP_345971702.1">
    <property type="nucleotide sequence ID" value="NZ_CP147920.1"/>
</dbReference>
<dbReference type="InterPro" id="IPR053136">
    <property type="entry name" value="UTP_pyrophosphatase-like"/>
</dbReference>
<evidence type="ECO:0000313" key="3">
    <source>
        <dbReference type="Proteomes" id="UP001447842"/>
    </source>
</evidence>
<dbReference type="GO" id="GO:0008237">
    <property type="term" value="F:metallopeptidase activity"/>
    <property type="evidence" value="ECO:0007669"/>
    <property type="project" value="UniProtKB-KW"/>
</dbReference>
<dbReference type="PANTHER" id="PTHR30399">
    <property type="entry name" value="UNCHARACTERIZED PROTEIN YGJP"/>
    <property type="match status" value="1"/>
</dbReference>